<feature type="region of interest" description="Disordered" evidence="1">
    <location>
        <begin position="139"/>
        <end position="160"/>
    </location>
</feature>
<sequence length="346" mass="36505">MPESTKPHGKKQPSWLTGEEERSGAETSRTVPLNDRGGRRSQGPLAEDDIGQMQHAEKALADEGSGAAPTGTVPRVAVPGAGGEQQRAGRRPGGKSLSRTIEHLRDNPAPLGMALAVLSALTVLLWFLFLREGDQPPTAGAPGDRVIGAEGSSDNPFGGGPVRDSGVVFGALQESGEEAELDGAGLNWRGRVTQKEGEAGQTLTLEGPTAAQVERGFDLGPSGVETGVYAVAQDGGEVLHVTTHTFVPKEDGAKAEETTLGTVYSLEDGRLDGYAYYLDRRERGSDKVTRTYVRPGQSSYQVSFEAHRGVGGAVAEGRNGTFVPLLVGWRGFEDETTNEPKESSRG</sequence>
<organism evidence="3 4">
    <name type="scientific">Rubrobacter marinus</name>
    <dbReference type="NCBI Taxonomy" id="2653852"/>
    <lineage>
        <taxon>Bacteria</taxon>
        <taxon>Bacillati</taxon>
        <taxon>Actinomycetota</taxon>
        <taxon>Rubrobacteria</taxon>
        <taxon>Rubrobacterales</taxon>
        <taxon>Rubrobacteraceae</taxon>
        <taxon>Rubrobacter</taxon>
    </lineage>
</organism>
<dbReference type="RefSeq" id="WP_166395991.1">
    <property type="nucleotide sequence ID" value="NZ_CP045121.1"/>
</dbReference>
<keyword evidence="2" id="KW-0472">Membrane</keyword>
<dbReference type="KEGG" id="rmar:GBA65_07055"/>
<dbReference type="AlphaFoldDB" id="A0A6G8PVV1"/>
<dbReference type="EMBL" id="CP045121">
    <property type="protein sequence ID" value="QIN78313.1"/>
    <property type="molecule type" value="Genomic_DNA"/>
</dbReference>
<reference evidence="3 4" key="1">
    <citation type="submission" date="2019-10" db="EMBL/GenBank/DDBJ databases">
        <title>Rubrobacter sp nov SCSIO 52915 isolated from a deep-sea sediment in the South China Sea.</title>
        <authorList>
            <person name="Chen R.W."/>
        </authorList>
    </citation>
    <scope>NUCLEOTIDE SEQUENCE [LARGE SCALE GENOMIC DNA]</scope>
    <source>
        <strain evidence="3 4">SCSIO 52915</strain>
    </source>
</reference>
<evidence type="ECO:0000313" key="4">
    <source>
        <dbReference type="Proteomes" id="UP000502706"/>
    </source>
</evidence>
<keyword evidence="2" id="KW-1133">Transmembrane helix</keyword>
<gene>
    <name evidence="3" type="ORF">GBA65_07055</name>
</gene>
<feature type="transmembrane region" description="Helical" evidence="2">
    <location>
        <begin position="109"/>
        <end position="129"/>
    </location>
</feature>
<evidence type="ECO:0000256" key="2">
    <source>
        <dbReference type="SAM" id="Phobius"/>
    </source>
</evidence>
<name>A0A6G8PVV1_9ACTN</name>
<proteinExistence type="predicted"/>
<keyword evidence="2" id="KW-0812">Transmembrane</keyword>
<evidence type="ECO:0000256" key="1">
    <source>
        <dbReference type="SAM" id="MobiDB-lite"/>
    </source>
</evidence>
<accession>A0A6G8PVV1</accession>
<evidence type="ECO:0000313" key="3">
    <source>
        <dbReference type="EMBL" id="QIN78313.1"/>
    </source>
</evidence>
<dbReference type="Proteomes" id="UP000502706">
    <property type="component" value="Chromosome"/>
</dbReference>
<keyword evidence="4" id="KW-1185">Reference proteome</keyword>
<protein>
    <submittedName>
        <fullName evidence="3">Uncharacterized protein</fullName>
    </submittedName>
</protein>
<feature type="region of interest" description="Disordered" evidence="1">
    <location>
        <begin position="1"/>
        <end position="97"/>
    </location>
</feature>